<evidence type="ECO:0000313" key="2">
    <source>
        <dbReference type="EMBL" id="GGA54473.1"/>
    </source>
</evidence>
<dbReference type="GO" id="GO:0071949">
    <property type="term" value="F:FAD binding"/>
    <property type="evidence" value="ECO:0007669"/>
    <property type="project" value="InterPro"/>
</dbReference>
<dbReference type="RefSeq" id="WP_127072059.1">
    <property type="nucleotide sequence ID" value="NZ_BMKB01000004.1"/>
</dbReference>
<gene>
    <name evidence="2" type="ORF">GCM10011499_25810</name>
</gene>
<dbReference type="Gene3D" id="3.50.50.60">
    <property type="entry name" value="FAD/NAD(P)-binding domain"/>
    <property type="match status" value="1"/>
</dbReference>
<dbReference type="NCBIfam" id="NF005761">
    <property type="entry name" value="PRK07588.1"/>
    <property type="match status" value="1"/>
</dbReference>
<proteinExistence type="predicted"/>
<name>A0A916RHG8_9HYPH</name>
<dbReference type="PRINTS" id="PR00420">
    <property type="entry name" value="RNGMNOXGNASE"/>
</dbReference>
<evidence type="ECO:0000259" key="1">
    <source>
        <dbReference type="Pfam" id="PF01494"/>
    </source>
</evidence>
<dbReference type="Gene3D" id="3.30.9.10">
    <property type="entry name" value="D-Amino Acid Oxidase, subunit A, domain 2"/>
    <property type="match status" value="1"/>
</dbReference>
<dbReference type="EMBL" id="BMKB01000004">
    <property type="protein sequence ID" value="GGA54473.1"/>
    <property type="molecule type" value="Genomic_DNA"/>
</dbReference>
<dbReference type="SUPFAM" id="SSF51905">
    <property type="entry name" value="FAD/NAD(P)-binding domain"/>
    <property type="match status" value="1"/>
</dbReference>
<evidence type="ECO:0000313" key="3">
    <source>
        <dbReference type="Proteomes" id="UP000596977"/>
    </source>
</evidence>
<dbReference type="InterPro" id="IPR002938">
    <property type="entry name" value="FAD-bd"/>
</dbReference>
<accession>A0A916RHG8</accession>
<dbReference type="OrthoDB" id="4230779at2"/>
<feature type="domain" description="FAD-binding" evidence="1">
    <location>
        <begin position="2"/>
        <end position="331"/>
    </location>
</feature>
<dbReference type="Proteomes" id="UP000596977">
    <property type="component" value="Unassembled WGS sequence"/>
</dbReference>
<sequence length="398" mass="44042">MKIAISGCGVAGPTLAYWLKHYGFQPVLIERAPAARQGGYIIDFWGPGFDVAARMGLIPALERDGYHFKRLRTVTSSGRTTTSVPLEKFEAMTGGRYLSIARSDLSRTILAVCEGVETRFSTSIATVSEDDSGLELTFESGQSERFDLLIGADGLHSNVRNKVFGNSGAFKRPMGLRIAALTLRGYRPRDEGHYVMYTRPNRQIARATLRGDRSLFLFVFNEELVDDATAEPEDMVRAIFADAGWEAKAILDRLGEAEDFYSDSICQIRMDRWSRGRVALLGDAAACISLLGGEGAGLSMTEAYVLAGELARAEGDYESAFAAYEARLRPLLEAKQDNALRFRNFFAPPNWPVLFARDALNLLIAVPWLGRKIVARSFTSDFDLPDYTSHRIMAESES</sequence>
<organism evidence="2 3">
    <name type="scientific">Pelagibacterium lentulum</name>
    <dbReference type="NCBI Taxonomy" id="2029865"/>
    <lineage>
        <taxon>Bacteria</taxon>
        <taxon>Pseudomonadati</taxon>
        <taxon>Pseudomonadota</taxon>
        <taxon>Alphaproteobacteria</taxon>
        <taxon>Hyphomicrobiales</taxon>
        <taxon>Devosiaceae</taxon>
        <taxon>Pelagibacterium</taxon>
    </lineage>
</organism>
<dbReference type="PANTHER" id="PTHR46865">
    <property type="entry name" value="OXIDOREDUCTASE-RELATED"/>
    <property type="match status" value="1"/>
</dbReference>
<protein>
    <submittedName>
        <fullName evidence="2">Oxidoreductase</fullName>
    </submittedName>
</protein>
<dbReference type="Pfam" id="PF01494">
    <property type="entry name" value="FAD_binding_3"/>
    <property type="match status" value="1"/>
</dbReference>
<dbReference type="InterPro" id="IPR051704">
    <property type="entry name" value="FAD_aromatic-hydroxylase"/>
</dbReference>
<dbReference type="AlphaFoldDB" id="A0A916RHG8"/>
<reference evidence="2 3" key="1">
    <citation type="journal article" date="2014" name="Int. J. Syst. Evol. Microbiol.">
        <title>Complete genome sequence of Corynebacterium casei LMG S-19264T (=DSM 44701T), isolated from a smear-ripened cheese.</title>
        <authorList>
            <consortium name="US DOE Joint Genome Institute (JGI-PGF)"/>
            <person name="Walter F."/>
            <person name="Albersmeier A."/>
            <person name="Kalinowski J."/>
            <person name="Ruckert C."/>
        </authorList>
    </citation>
    <scope>NUCLEOTIDE SEQUENCE [LARGE SCALE GENOMIC DNA]</scope>
    <source>
        <strain evidence="2 3">CGMCC 1.15896</strain>
    </source>
</reference>
<comment type="caution">
    <text evidence="2">The sequence shown here is derived from an EMBL/GenBank/DDBJ whole genome shotgun (WGS) entry which is preliminary data.</text>
</comment>
<dbReference type="InterPro" id="IPR036188">
    <property type="entry name" value="FAD/NAD-bd_sf"/>
</dbReference>
<keyword evidence="3" id="KW-1185">Reference proteome</keyword>
<dbReference type="PANTHER" id="PTHR46865:SF8">
    <property type="entry name" value="POSSIBLE OXIDOREDUCTASE"/>
    <property type="match status" value="1"/>
</dbReference>